<evidence type="ECO:0000259" key="2">
    <source>
        <dbReference type="Pfam" id="PF13556"/>
    </source>
</evidence>
<geneLocation type="plasmid" evidence="3">
    <name>1</name>
</geneLocation>
<gene>
    <name evidence="3" type="ORF">RradSPS_2926</name>
</gene>
<proteinExistence type="predicted"/>
<dbReference type="Proteomes" id="UP000025229">
    <property type="component" value="Plasmid 1"/>
</dbReference>
<feature type="domain" description="Purine catabolism PurC-like" evidence="1">
    <location>
        <begin position="25"/>
        <end position="141"/>
    </location>
</feature>
<dbReference type="AlphaFoldDB" id="A0A023X818"/>
<organism evidence="3 4">
    <name type="scientific">Rubrobacter radiotolerans</name>
    <name type="common">Arthrobacter radiotolerans</name>
    <dbReference type="NCBI Taxonomy" id="42256"/>
    <lineage>
        <taxon>Bacteria</taxon>
        <taxon>Bacillati</taxon>
        <taxon>Actinomycetota</taxon>
        <taxon>Rubrobacteria</taxon>
        <taxon>Rubrobacterales</taxon>
        <taxon>Rubrobacteraceae</taxon>
        <taxon>Rubrobacter</taxon>
    </lineage>
</organism>
<dbReference type="PANTHER" id="PTHR33744">
    <property type="entry name" value="CARBOHYDRATE DIACID REGULATOR"/>
    <property type="match status" value="1"/>
</dbReference>
<protein>
    <submittedName>
        <fullName evidence="3">Purine catabolism regulatory protein-like family</fullName>
    </submittedName>
</protein>
<keyword evidence="4" id="KW-1185">Reference proteome</keyword>
<name>A0A023X818_RUBRA</name>
<dbReference type="eggNOG" id="COG2508">
    <property type="taxonomic scope" value="Bacteria"/>
</dbReference>
<dbReference type="Gene3D" id="1.10.10.2840">
    <property type="entry name" value="PucR C-terminal helix-turn-helix domain"/>
    <property type="match status" value="1"/>
</dbReference>
<dbReference type="EMBL" id="CP007515">
    <property type="protein sequence ID" value="AHY48209.1"/>
    <property type="molecule type" value="Genomic_DNA"/>
</dbReference>
<keyword evidence="3" id="KW-0614">Plasmid</keyword>
<dbReference type="PANTHER" id="PTHR33744:SF1">
    <property type="entry name" value="DNA-BINDING TRANSCRIPTIONAL ACTIVATOR ADER"/>
    <property type="match status" value="1"/>
</dbReference>
<sequence length="519" mass="56377">MAQSINLHYLYIRCYETDMTITVRELVSLPNLRSWVLSGSGGLDREVSWAHVSEMPDPTAWLEAGDLVMTTGLGIPEGAEAQRAYVERLANAGLAGLMIGHRMRAPELTEALIRVADERAFPVLLTSYEVPFASVSRVVAEANRGEEHTRLIEVLRLYETVRAAAATASGAGLAARLGALIGCELFVVEPGTGHSLLPGAPRAPEKVRRALSAEFRARREPMPAVLRLGVGGRSALAISTATSRPAAMLVLPGEKPGVPEPDLSVLRHVSSVLSLEVEKETAEREKRRRLGAELLAGLIDGRLPPESAAGPLAERDLGEEPRVIVAGQIDAEGSPDLYADLENSAVPHLLLRRLPFVYALLPDAAEPLENLRSGVGPKAPIGVSAPLGRLSRAPEARREARWALEEARTGGSLLARYGEGEAPYFLPRNLQEAERAVTHFLGALIDYDRGHGTDLVRSLRIFLAHNRSWRRAAAALKVHPQTLVYRMRRVEEITGRKLDNTDDVATLWFALRAGETSEG</sequence>
<dbReference type="InterPro" id="IPR051448">
    <property type="entry name" value="CdaR-like_regulators"/>
</dbReference>
<dbReference type="InterPro" id="IPR042070">
    <property type="entry name" value="PucR_C-HTH_sf"/>
</dbReference>
<evidence type="ECO:0000313" key="3">
    <source>
        <dbReference type="EMBL" id="AHY48209.1"/>
    </source>
</evidence>
<reference evidence="3 4" key="1">
    <citation type="submission" date="2014-03" db="EMBL/GenBank/DDBJ databases">
        <title>Complete genome sequence of the Radio-Resistant Rubrobacter radiotolerans RSPS-4.</title>
        <authorList>
            <person name="Egas C.C."/>
            <person name="Barroso C.C."/>
            <person name="Froufe H.J.C."/>
            <person name="Pacheco J.J."/>
            <person name="Albuquerque L.L."/>
            <person name="da Costa M.M.S."/>
        </authorList>
    </citation>
    <scope>NUCLEOTIDE SEQUENCE [LARGE SCALE GENOMIC DNA]</scope>
    <source>
        <strain evidence="3 4">RSPS-4</strain>
        <plasmid evidence="3 4">1</plasmid>
    </source>
</reference>
<evidence type="ECO:0000259" key="1">
    <source>
        <dbReference type="Pfam" id="PF07905"/>
    </source>
</evidence>
<accession>A0A023X818</accession>
<dbReference type="Pfam" id="PF07905">
    <property type="entry name" value="PucR"/>
    <property type="match status" value="1"/>
</dbReference>
<dbReference type="KEGG" id="rrd:RradSPS_2926"/>
<dbReference type="InterPro" id="IPR025736">
    <property type="entry name" value="PucR_C-HTH_dom"/>
</dbReference>
<dbReference type="Pfam" id="PF13556">
    <property type="entry name" value="HTH_30"/>
    <property type="match status" value="1"/>
</dbReference>
<dbReference type="InterPro" id="IPR012914">
    <property type="entry name" value="PucR_dom"/>
</dbReference>
<dbReference type="HOGENOM" id="CLU_017436_4_1_11"/>
<evidence type="ECO:0000313" key="4">
    <source>
        <dbReference type="Proteomes" id="UP000025229"/>
    </source>
</evidence>
<feature type="domain" description="PucR C-terminal helix-turn-helix" evidence="2">
    <location>
        <begin position="455"/>
        <end position="513"/>
    </location>
</feature>